<organism evidence="7 8">
    <name type="scientific">Pyramidobacter piscolens W5455</name>
    <dbReference type="NCBI Taxonomy" id="352165"/>
    <lineage>
        <taxon>Bacteria</taxon>
        <taxon>Thermotogati</taxon>
        <taxon>Synergistota</taxon>
        <taxon>Synergistia</taxon>
        <taxon>Synergistales</taxon>
        <taxon>Dethiosulfovibrionaceae</taxon>
        <taxon>Pyramidobacter</taxon>
    </lineage>
</organism>
<feature type="transmembrane region" description="Helical" evidence="6">
    <location>
        <begin position="338"/>
        <end position="361"/>
    </location>
</feature>
<comment type="pathway">
    <text evidence="6">Cell wall biogenesis; peptidoglycan biosynthesis.</text>
</comment>
<dbReference type="EC" id="2.4.99.28" evidence="6"/>
<feature type="transmembrane region" description="Helical" evidence="6">
    <location>
        <begin position="301"/>
        <end position="318"/>
    </location>
</feature>
<keyword evidence="5 6" id="KW-0472">Membrane</keyword>
<keyword evidence="6" id="KW-0573">Peptidoglycan synthesis</keyword>
<comment type="similarity">
    <text evidence="6">Belongs to the SEDS family. MrdB/RodA subfamily.</text>
</comment>
<proteinExistence type="inferred from homology"/>
<dbReference type="PANTHER" id="PTHR30474">
    <property type="entry name" value="CELL CYCLE PROTEIN"/>
    <property type="match status" value="1"/>
</dbReference>
<dbReference type="NCBIfam" id="TIGR02210">
    <property type="entry name" value="rodA_shape"/>
    <property type="match status" value="1"/>
</dbReference>
<evidence type="ECO:0000256" key="6">
    <source>
        <dbReference type="HAMAP-Rule" id="MF_02079"/>
    </source>
</evidence>
<feature type="transmembrane region" description="Helical" evidence="6">
    <location>
        <begin position="156"/>
        <end position="177"/>
    </location>
</feature>
<sequence length="384" mass="41686">MNNHGSLRNTLHALDYPLLIAVLLMYLTGVATIYSAGGGPAGLGKFYAGRQLIWGLAAIVMLAVVLRLDYEFFLDASYWLYGGCCLLLLLLFAMGHRAKGAQSWINLGFFKIQPAEFVKLGLAFVMAHHLTLFPPYNLKNFAGALALGGVSALLVLVQPDLGSTLVYGVMIFVALLVAGAPKRYLLSLMGGAAALLPLGWMFLKEYQKKRILVFINPELDPLGAGYNVIQSRIAVGSGRFFGKGFMQGAQSKLRFLPEPHTDFIFSVFAEEFGLVGGLFVLALLSFILWRMIRVALRARSVTVKILVASLSASLWFHSFESVGMSMGLLPVTGLPLPLMSYGGSSLLATVLAIGVTVKLGAQNEISRRENSVPDSRTPYSVRRS</sequence>
<keyword evidence="6" id="KW-0328">Glycosyltransferase</keyword>
<dbReference type="Pfam" id="PF01098">
    <property type="entry name" value="FTSW_RODA_SPOVE"/>
    <property type="match status" value="1"/>
</dbReference>
<feature type="transmembrane region" description="Helical" evidence="6">
    <location>
        <begin position="263"/>
        <end position="289"/>
    </location>
</feature>
<evidence type="ECO:0000256" key="3">
    <source>
        <dbReference type="ARBA" id="ARBA00022960"/>
    </source>
</evidence>
<comment type="function">
    <text evidence="6">Peptidoglycan polymerase that is essential for cell wall elongation.</text>
</comment>
<dbReference type="HAMAP" id="MF_02079">
    <property type="entry name" value="PGT_RodA"/>
    <property type="match status" value="1"/>
</dbReference>
<name>A0ABP2HRW7_9BACT</name>
<evidence type="ECO:0000313" key="7">
    <source>
        <dbReference type="EMBL" id="EFB90048.1"/>
    </source>
</evidence>
<evidence type="ECO:0000256" key="2">
    <source>
        <dbReference type="ARBA" id="ARBA00022692"/>
    </source>
</evidence>
<evidence type="ECO:0000256" key="4">
    <source>
        <dbReference type="ARBA" id="ARBA00022989"/>
    </source>
</evidence>
<dbReference type="InterPro" id="IPR011923">
    <property type="entry name" value="RodA/MrdB"/>
</dbReference>
<keyword evidence="6" id="KW-0808">Transferase</keyword>
<feature type="transmembrane region" description="Helical" evidence="6">
    <location>
        <begin position="78"/>
        <end position="96"/>
    </location>
</feature>
<keyword evidence="6" id="KW-1003">Cell membrane</keyword>
<keyword evidence="6" id="KW-0961">Cell wall biogenesis/degradation</keyword>
<feature type="transmembrane region" description="Helical" evidence="6">
    <location>
        <begin position="48"/>
        <end position="66"/>
    </location>
</feature>
<comment type="subcellular location">
    <subcellularLocation>
        <location evidence="6">Cell membrane</location>
        <topology evidence="6">Multi-pass membrane protein</topology>
    </subcellularLocation>
    <subcellularLocation>
        <location evidence="1">Membrane</location>
        <topology evidence="1">Multi-pass membrane protein</topology>
    </subcellularLocation>
</comment>
<keyword evidence="3 6" id="KW-0133">Cell shape</keyword>
<protein>
    <recommendedName>
        <fullName evidence="6">Peptidoglycan glycosyltransferase RodA</fullName>
        <shortName evidence="6">PGT</shortName>
        <ecNumber evidence="6">2.4.99.28</ecNumber>
    </recommendedName>
    <alternativeName>
        <fullName evidence="6">Cell elongation protein RodA</fullName>
    </alternativeName>
    <alternativeName>
        <fullName evidence="6">Cell wall polymerase</fullName>
    </alternativeName>
    <alternativeName>
        <fullName evidence="6">Peptidoglycan polymerase</fullName>
        <shortName evidence="6">PG polymerase</shortName>
    </alternativeName>
</protein>
<evidence type="ECO:0000313" key="8">
    <source>
        <dbReference type="Proteomes" id="UP000006462"/>
    </source>
</evidence>
<feature type="transmembrane region" description="Helical" evidence="6">
    <location>
        <begin position="16"/>
        <end position="36"/>
    </location>
</feature>
<keyword evidence="8" id="KW-1185">Reference proteome</keyword>
<comment type="caution">
    <text evidence="7">The sequence shown here is derived from an EMBL/GenBank/DDBJ whole genome shotgun (WGS) entry which is preliminary data.</text>
</comment>
<comment type="catalytic activity">
    <reaction evidence="6">
        <text>[GlcNAc-(1-&gt;4)-Mur2Ac(oyl-L-Ala-gamma-D-Glu-L-Lys-D-Ala-D-Ala)](n)-di-trans,octa-cis-undecaprenyl diphosphate + beta-D-GlcNAc-(1-&gt;4)-Mur2Ac(oyl-L-Ala-gamma-D-Glu-L-Lys-D-Ala-D-Ala)-di-trans,octa-cis-undecaprenyl diphosphate = [GlcNAc-(1-&gt;4)-Mur2Ac(oyl-L-Ala-gamma-D-Glu-L-Lys-D-Ala-D-Ala)](n+1)-di-trans,octa-cis-undecaprenyl diphosphate + di-trans,octa-cis-undecaprenyl diphosphate + H(+)</text>
        <dbReference type="Rhea" id="RHEA:23708"/>
        <dbReference type="Rhea" id="RHEA-COMP:9602"/>
        <dbReference type="Rhea" id="RHEA-COMP:9603"/>
        <dbReference type="ChEBI" id="CHEBI:15378"/>
        <dbReference type="ChEBI" id="CHEBI:58405"/>
        <dbReference type="ChEBI" id="CHEBI:60033"/>
        <dbReference type="ChEBI" id="CHEBI:78435"/>
        <dbReference type="EC" id="2.4.99.28"/>
    </reaction>
</comment>
<dbReference type="EMBL" id="ADFP01000097">
    <property type="protein sequence ID" value="EFB90048.1"/>
    <property type="molecule type" value="Genomic_DNA"/>
</dbReference>
<dbReference type="InterPro" id="IPR001182">
    <property type="entry name" value="FtsW/RodA"/>
</dbReference>
<accession>A0ABP2HRW7</accession>
<evidence type="ECO:0000256" key="1">
    <source>
        <dbReference type="ARBA" id="ARBA00004141"/>
    </source>
</evidence>
<dbReference type="PANTHER" id="PTHR30474:SF1">
    <property type="entry name" value="PEPTIDOGLYCAN GLYCOSYLTRANSFERASE MRDB"/>
    <property type="match status" value="1"/>
</dbReference>
<dbReference type="Proteomes" id="UP000006462">
    <property type="component" value="Unassembled WGS sequence"/>
</dbReference>
<keyword evidence="4 6" id="KW-1133">Transmembrane helix</keyword>
<gene>
    <name evidence="7" type="primary">mrdB</name>
    <name evidence="6" type="synonym">rodA</name>
    <name evidence="7" type="ORF">HMPREF7215_0941</name>
</gene>
<feature type="transmembrane region" description="Helical" evidence="6">
    <location>
        <begin position="184"/>
        <end position="203"/>
    </location>
</feature>
<evidence type="ECO:0000256" key="5">
    <source>
        <dbReference type="ARBA" id="ARBA00023136"/>
    </source>
</evidence>
<reference evidence="7 8" key="1">
    <citation type="submission" date="2009-12" db="EMBL/GenBank/DDBJ databases">
        <authorList>
            <person name="Shrivastava S."/>
            <person name="Madupu R."/>
            <person name="Durkin A.S."/>
            <person name="Torralba M."/>
            <person name="Methe B."/>
            <person name="Sutton G.G."/>
            <person name="Strausberg R.L."/>
            <person name="Nelson K.E."/>
        </authorList>
    </citation>
    <scope>NUCLEOTIDE SEQUENCE [LARGE SCALE GENOMIC DNA]</scope>
    <source>
        <strain evidence="7 8">W5455</strain>
    </source>
</reference>
<dbReference type="RefSeq" id="WP_009165486.1">
    <property type="nucleotide sequence ID" value="NZ_ADFP01000097.1"/>
</dbReference>
<keyword evidence="2 6" id="KW-0812">Transmembrane</keyword>